<proteinExistence type="predicted"/>
<dbReference type="EMBL" id="VLKK01000006">
    <property type="protein sequence ID" value="TWH93828.1"/>
    <property type="molecule type" value="Genomic_DNA"/>
</dbReference>
<gene>
    <name evidence="1" type="ORF">IQ35_02038</name>
</gene>
<dbReference type="CDD" id="cd08054">
    <property type="entry name" value="gp6"/>
    <property type="match status" value="1"/>
</dbReference>
<dbReference type="Proteomes" id="UP000316624">
    <property type="component" value="Unassembled WGS sequence"/>
</dbReference>
<evidence type="ECO:0000313" key="1">
    <source>
        <dbReference type="EMBL" id="TWH93828.1"/>
    </source>
</evidence>
<name>A0A562KEH8_SPHWJ</name>
<reference evidence="1 2" key="1">
    <citation type="journal article" date="2015" name="Stand. Genomic Sci.">
        <title>Genomic Encyclopedia of Bacterial and Archaeal Type Strains, Phase III: the genomes of soil and plant-associated and newly described type strains.</title>
        <authorList>
            <person name="Whitman W.B."/>
            <person name="Woyke T."/>
            <person name="Klenk H.P."/>
            <person name="Zhou Y."/>
            <person name="Lilburn T.G."/>
            <person name="Beck B.J."/>
            <person name="De Vos P."/>
            <person name="Vandamme P."/>
            <person name="Eisen J.A."/>
            <person name="Garrity G."/>
            <person name="Hugenholtz P."/>
            <person name="Kyrpides N.C."/>
        </authorList>
    </citation>
    <scope>NUCLEOTIDE SEQUENCE [LARGE SCALE GENOMIC DNA]</scope>
    <source>
        <strain evidence="1 2">CGMCC 1.7748</strain>
    </source>
</reference>
<keyword evidence="2" id="KW-1185">Reference proteome</keyword>
<sequence>MSWYPVAPVAPAVEPVSLAEAKAQCRVIGTDEDDALDLYIASARAHAEAYCGVAFAERTLVAHCDSFTDMARLPFAPVNSVTSIEYIDVAGAAQSMSAAIYELRADGLDAAIVLKPGAAWPAVQPGSRITLTASVGTLPPDDVLHAMLLFIADSFDRREHAKAGDWTNLDSLLCNHRRGV</sequence>
<dbReference type="InterPro" id="IPR011738">
    <property type="entry name" value="Phage_CHP"/>
</dbReference>
<dbReference type="NCBIfam" id="TIGR01560">
    <property type="entry name" value="put_DNA_pack"/>
    <property type="match status" value="1"/>
</dbReference>
<dbReference type="RefSeq" id="WP_145073142.1">
    <property type="nucleotide sequence ID" value="NZ_JACIIY010000004.1"/>
</dbReference>
<organism evidence="1 2">
    <name type="scientific">Sphingobium wenxiniae (strain DSM 21828 / CGMCC 1.7748 / JZ-1)</name>
    <dbReference type="NCBI Taxonomy" id="595605"/>
    <lineage>
        <taxon>Bacteria</taxon>
        <taxon>Pseudomonadati</taxon>
        <taxon>Pseudomonadota</taxon>
        <taxon>Alphaproteobacteria</taxon>
        <taxon>Sphingomonadales</taxon>
        <taxon>Sphingomonadaceae</taxon>
        <taxon>Sphingobium</taxon>
    </lineage>
</organism>
<dbReference type="NCBIfam" id="TIGR02215">
    <property type="entry name" value="phage_chp_gp8"/>
    <property type="match status" value="1"/>
</dbReference>
<comment type="caution">
    <text evidence="1">The sequence shown here is derived from an EMBL/GenBank/DDBJ whole genome shotgun (WGS) entry which is preliminary data.</text>
</comment>
<dbReference type="InterPro" id="IPR021146">
    <property type="entry name" value="Phage_gp6-like_head-tail"/>
</dbReference>
<accession>A0A562KEH8</accession>
<dbReference type="InterPro" id="IPR006450">
    <property type="entry name" value="Phage_HK97_gp6-like"/>
</dbReference>
<dbReference type="AlphaFoldDB" id="A0A562KEH8"/>
<dbReference type="Gene3D" id="1.10.3230.30">
    <property type="entry name" value="Phage gp6-like head-tail connector protein"/>
    <property type="match status" value="1"/>
</dbReference>
<evidence type="ECO:0000313" key="2">
    <source>
        <dbReference type="Proteomes" id="UP000316624"/>
    </source>
</evidence>
<dbReference type="Pfam" id="PF05135">
    <property type="entry name" value="Phage_connect_1"/>
    <property type="match status" value="1"/>
</dbReference>
<protein>
    <submittedName>
        <fullName evidence="1">Putative phiE125 gp8 family phage protein</fullName>
    </submittedName>
</protein>